<evidence type="ECO:0000256" key="7">
    <source>
        <dbReference type="ARBA" id="ARBA00022701"/>
    </source>
</evidence>
<dbReference type="CDD" id="cd00882">
    <property type="entry name" value="Ras_like_GTPase"/>
    <property type="match status" value="1"/>
</dbReference>
<evidence type="ECO:0000256" key="6">
    <source>
        <dbReference type="ARBA" id="ARBA00022553"/>
    </source>
</evidence>
<proteinExistence type="inferred from homology"/>
<feature type="region of interest" description="Disordered" evidence="15">
    <location>
        <begin position="239"/>
        <end position="289"/>
    </location>
</feature>
<dbReference type="GO" id="GO:0005874">
    <property type="term" value="C:microtubule"/>
    <property type="evidence" value="ECO:0007669"/>
    <property type="project" value="UniProtKB-KW"/>
</dbReference>
<dbReference type="PANTHER" id="PTHR12688:SF1">
    <property type="entry name" value="CYTOPLASMIC DYNEIN 1 LIGHT INTERMEDIATE CHAIN 2"/>
    <property type="match status" value="1"/>
</dbReference>
<evidence type="ECO:0000256" key="8">
    <source>
        <dbReference type="ARBA" id="ARBA00022741"/>
    </source>
</evidence>
<sequence>ILSEVSTRSRSKLPSGKTILVLGDNGSGKTTLMAKLQGAEHGQKGRGLEYLYLNVHDEDRDVIKEFQEYVEPEEAYQGSSQRRGPSSGQENASVSLSLGENVLTHNLGIPVLVVCTKCDTVSVLEKKRGYREEHFDFIQSHIRRFCLQYGAALIYTSVKGEKNLDLLYKYLVHKMYGFQLTTPALVVEKDAVFIPAGWDNEKKIAILHENFTRVKPGYAYEDFIAKPRVRKVRRGKLFPESRAGGVGPAGGGGPAGSPGTQGGADPANVASASPVTSVKKPDPNTKSMN</sequence>
<evidence type="ECO:0000256" key="9">
    <source>
        <dbReference type="ARBA" id="ARBA00022840"/>
    </source>
</evidence>
<keyword evidence="17" id="KW-1185">Reference proteome</keyword>
<evidence type="ECO:0000256" key="5">
    <source>
        <dbReference type="ARBA" id="ARBA00022490"/>
    </source>
</evidence>
<gene>
    <name evidence="16" type="primary">LOC107053365</name>
</gene>
<dbReference type="GeneTree" id="ENSGT00390000008295"/>
<reference evidence="16" key="3">
    <citation type="submission" date="2025-09" db="UniProtKB">
        <authorList>
            <consortium name="Ensembl"/>
        </authorList>
    </citation>
    <scope>IDENTIFICATION</scope>
    <source>
        <strain evidence="16">broiler</strain>
    </source>
</reference>
<evidence type="ECO:0000256" key="11">
    <source>
        <dbReference type="ARBA" id="ARBA00023175"/>
    </source>
</evidence>
<keyword evidence="12 14" id="KW-0206">Cytoskeleton</keyword>
<keyword evidence="10 14" id="KW-0243">Dynein</keyword>
<accession>A0A8V0ZIC7</accession>
<organism evidence="16 17">
    <name type="scientific">Gallus gallus</name>
    <name type="common">Chicken</name>
    <dbReference type="NCBI Taxonomy" id="9031"/>
    <lineage>
        <taxon>Eukaryota</taxon>
        <taxon>Metazoa</taxon>
        <taxon>Chordata</taxon>
        <taxon>Craniata</taxon>
        <taxon>Vertebrata</taxon>
        <taxon>Euteleostomi</taxon>
        <taxon>Archelosauria</taxon>
        <taxon>Archosauria</taxon>
        <taxon>Dinosauria</taxon>
        <taxon>Saurischia</taxon>
        <taxon>Theropoda</taxon>
        <taxon>Coelurosauria</taxon>
        <taxon>Aves</taxon>
        <taxon>Neognathae</taxon>
        <taxon>Galloanserae</taxon>
        <taxon>Galliformes</taxon>
        <taxon>Phasianidae</taxon>
        <taxon>Phasianinae</taxon>
        <taxon>Gallus</taxon>
    </lineage>
</organism>
<evidence type="ECO:0000256" key="1">
    <source>
        <dbReference type="ARBA" id="ARBA00004245"/>
    </source>
</evidence>
<dbReference type="Pfam" id="PF05783">
    <property type="entry name" value="DLIC"/>
    <property type="match status" value="3"/>
</dbReference>
<comment type="function">
    <text evidence="13 14">Acts as one of several non-catalytic accessory components of the cytoplasmic dynein 1 complex that are thought to be involved in linking dynein to cargos and to adapter proteins that regulate dynein function. Cytoplasmic dynein 1 acts as a motor for the intracellular retrograde motility of vesicles and organelles along microtubules. May play a role in binding dynein to membranous organelles or chromosomes.</text>
</comment>
<dbReference type="GO" id="GO:0005524">
    <property type="term" value="F:ATP binding"/>
    <property type="evidence" value="ECO:0007669"/>
    <property type="project" value="UniProtKB-KW"/>
</dbReference>
<keyword evidence="6" id="KW-0597">Phosphoprotein</keyword>
<dbReference type="GO" id="GO:0007018">
    <property type="term" value="P:microtubule-based movement"/>
    <property type="evidence" value="ECO:0007669"/>
    <property type="project" value="InterPro"/>
</dbReference>
<dbReference type="GO" id="GO:0005868">
    <property type="term" value="C:cytoplasmic dynein complex"/>
    <property type="evidence" value="ECO:0007669"/>
    <property type="project" value="UniProtKB-UniRule"/>
</dbReference>
<dbReference type="Ensembl" id="ENSGALT00010054743.1">
    <property type="protein sequence ID" value="ENSGALP00010033083.1"/>
    <property type="gene ID" value="ENSGALG00010022491.1"/>
</dbReference>
<comment type="subcellular location">
    <subcellularLocation>
        <location evidence="1 14">Cytoplasm</location>
        <location evidence="1 14">Cytoskeleton</location>
    </subcellularLocation>
</comment>
<evidence type="ECO:0000256" key="4">
    <source>
        <dbReference type="ARBA" id="ARBA00022481"/>
    </source>
</evidence>
<evidence type="ECO:0000256" key="15">
    <source>
        <dbReference type="SAM" id="MobiDB-lite"/>
    </source>
</evidence>
<feature type="compositionally biased region" description="Gly residues" evidence="15">
    <location>
        <begin position="244"/>
        <end position="262"/>
    </location>
</feature>
<dbReference type="AlphaFoldDB" id="A0A8V0ZIC7"/>
<keyword evidence="5 14" id="KW-0963">Cytoplasm</keyword>
<keyword evidence="9 14" id="KW-0067">ATP-binding</keyword>
<dbReference type="InterPro" id="IPR027417">
    <property type="entry name" value="P-loop_NTPase"/>
</dbReference>
<reference evidence="16" key="2">
    <citation type="submission" date="2025-08" db="UniProtKB">
        <authorList>
            <consortium name="Ensembl"/>
        </authorList>
    </citation>
    <scope>IDENTIFICATION</scope>
    <source>
        <strain evidence="16">broiler</strain>
    </source>
</reference>
<comment type="subunit">
    <text evidence="14">Homodimer. The cytoplasmic dynein 1 complex consists of two catalytic heavy chains (HCs) and a number of non-catalytic subunits presented by intermediate chains (ICs).</text>
</comment>
<evidence type="ECO:0000256" key="13">
    <source>
        <dbReference type="ARBA" id="ARBA00037133"/>
    </source>
</evidence>
<keyword evidence="3 14" id="KW-0813">Transport</keyword>
<dbReference type="PANTHER" id="PTHR12688">
    <property type="entry name" value="DYNEIN LIGHT INTERMEDIATE CHAIN"/>
    <property type="match status" value="1"/>
</dbReference>
<dbReference type="InterPro" id="IPR022780">
    <property type="entry name" value="Dynein_light_int_chain"/>
</dbReference>
<evidence type="ECO:0000256" key="10">
    <source>
        <dbReference type="ARBA" id="ARBA00023017"/>
    </source>
</evidence>
<comment type="similarity">
    <text evidence="2 14">Belongs to the dynein light intermediate chain family.</text>
</comment>
<dbReference type="SUPFAM" id="SSF52540">
    <property type="entry name" value="P-loop containing nucleoside triphosphate hydrolases"/>
    <property type="match status" value="1"/>
</dbReference>
<dbReference type="PRINTS" id="PR00449">
    <property type="entry name" value="RASTRNSFRMNG"/>
</dbReference>
<dbReference type="InterPro" id="IPR008467">
    <property type="entry name" value="Dynein1_light_intermed_chain"/>
</dbReference>
<dbReference type="OrthoDB" id="27603at2759"/>
<keyword evidence="8 14" id="KW-0547">Nucleotide-binding</keyword>
<evidence type="ECO:0000256" key="3">
    <source>
        <dbReference type="ARBA" id="ARBA00022448"/>
    </source>
</evidence>
<dbReference type="Proteomes" id="UP000000539">
    <property type="component" value="Chromosome 5"/>
</dbReference>
<evidence type="ECO:0000313" key="17">
    <source>
        <dbReference type="Proteomes" id="UP000000539"/>
    </source>
</evidence>
<name>A0A8V0ZIC7_CHICK</name>
<keyword evidence="11 14" id="KW-0505">Motor protein</keyword>
<keyword evidence="4" id="KW-0488">Methylation</keyword>
<reference evidence="16" key="1">
    <citation type="submission" date="2020-11" db="EMBL/GenBank/DDBJ databases">
        <title>Gallus gallus (Chicken) genome, bGalGal1, GRCg7b, maternal haplotype autosomes + Z &amp; W.</title>
        <authorList>
            <person name="Warren W."/>
            <person name="Formenti G."/>
            <person name="Fedrigo O."/>
            <person name="Haase B."/>
            <person name="Mountcastle J."/>
            <person name="Balacco J."/>
            <person name="Tracey A."/>
            <person name="Schneider V."/>
            <person name="Okimoto R."/>
            <person name="Cheng H."/>
            <person name="Hawken R."/>
            <person name="Howe K."/>
            <person name="Jarvis E.D."/>
        </authorList>
    </citation>
    <scope>NUCLEOTIDE SEQUENCE [LARGE SCALE GENOMIC DNA]</scope>
    <source>
        <strain evidence="16">Broiler</strain>
    </source>
</reference>
<evidence type="ECO:0000256" key="12">
    <source>
        <dbReference type="ARBA" id="ARBA00023212"/>
    </source>
</evidence>
<dbReference type="Gene3D" id="3.40.50.300">
    <property type="entry name" value="P-loop containing nucleotide triphosphate hydrolases"/>
    <property type="match status" value="1"/>
</dbReference>
<evidence type="ECO:0000313" key="16">
    <source>
        <dbReference type="Ensembl" id="ENSGALP00010033083.1"/>
    </source>
</evidence>
<keyword evidence="7 14" id="KW-0493">Microtubule</keyword>
<protein>
    <recommendedName>
        <fullName evidence="14">Dynein light intermediate chain</fullName>
    </recommendedName>
</protein>
<evidence type="ECO:0000256" key="2">
    <source>
        <dbReference type="ARBA" id="ARBA00006831"/>
    </source>
</evidence>
<evidence type="ECO:0000256" key="14">
    <source>
        <dbReference type="RuleBase" id="RU366047"/>
    </source>
</evidence>